<gene>
    <name evidence="1" type="ORF">Hokovirus_2_207</name>
</gene>
<reference evidence="1" key="1">
    <citation type="journal article" date="2017" name="Science">
        <title>Giant viruses with an expanded complement of translation system components.</title>
        <authorList>
            <person name="Schulz F."/>
            <person name="Yutin N."/>
            <person name="Ivanova N.N."/>
            <person name="Ortega D.R."/>
            <person name="Lee T.K."/>
            <person name="Vierheilig J."/>
            <person name="Daims H."/>
            <person name="Horn M."/>
            <person name="Wagner M."/>
            <person name="Jensen G.J."/>
            <person name="Kyrpides N.C."/>
            <person name="Koonin E.V."/>
            <person name="Woyke T."/>
        </authorList>
    </citation>
    <scope>NUCLEOTIDE SEQUENCE</scope>
    <source>
        <strain evidence="1">HKV1</strain>
    </source>
</reference>
<organism evidence="1">
    <name type="scientific">Hokovirus HKV1</name>
    <dbReference type="NCBI Taxonomy" id="1977638"/>
    <lineage>
        <taxon>Viruses</taxon>
        <taxon>Varidnaviria</taxon>
        <taxon>Bamfordvirae</taxon>
        <taxon>Nucleocytoviricota</taxon>
        <taxon>Megaviricetes</taxon>
        <taxon>Imitervirales</taxon>
        <taxon>Mimiviridae</taxon>
        <taxon>Klosneuvirinae</taxon>
        <taxon>Hokovirus</taxon>
    </lineage>
</organism>
<accession>A0A1V0SG31</accession>
<proteinExistence type="predicted"/>
<protein>
    <submittedName>
        <fullName evidence="1">Uncharacterized protein</fullName>
    </submittedName>
</protein>
<name>A0A1V0SG31_9VIRU</name>
<evidence type="ECO:0000313" key="1">
    <source>
        <dbReference type="EMBL" id="ARF10680.1"/>
    </source>
</evidence>
<sequence>MDNNLDLESIKFLDKLIDYLIKGILPDIKCKNIMIIKNMFSFLNMKQIYINYLIINFNNKKRNDYRLTLISNLASCNKIRGEAEYFSLCNGKKCIYFAIGPYSRPIILLKC</sequence>
<dbReference type="EMBL" id="KY684104">
    <property type="protein sequence ID" value="ARF10680.1"/>
    <property type="molecule type" value="Genomic_DNA"/>
</dbReference>